<dbReference type="GeneID" id="67009450"/>
<protein>
    <submittedName>
        <fullName evidence="1">Uncharacterized protein</fullName>
    </submittedName>
</protein>
<evidence type="ECO:0000313" key="1">
    <source>
        <dbReference type="EMBL" id="GIJ91865.1"/>
    </source>
</evidence>
<dbReference type="Proteomes" id="UP001043456">
    <property type="component" value="Unassembled WGS sequence"/>
</dbReference>
<sequence>MTAVPNRCPRDFAQVVGVGPSAALECSMFPQLEYRKFPSQQDDNIPTRAGDVGKLESTTNPALHATPVKFACTLCTIKIGRIIRVMLQADTAIYIGDLAALTERAKRHRMNSTILRLRDGHRSQPGS</sequence>
<keyword evidence="2" id="KW-1185">Reference proteome</keyword>
<reference evidence="1 2" key="1">
    <citation type="submission" date="2018-10" db="EMBL/GenBank/DDBJ databases">
        <title>Pan-genome distribution and transcriptional activeness of fungal secondary metabolism genes in Aspergillus section Fumigati.</title>
        <authorList>
            <person name="Takahashi H."/>
            <person name="Umemura M."/>
            <person name="Ninomiya A."/>
            <person name="Kusuya Y."/>
            <person name="Urayama S."/>
            <person name="Shimizu M."/>
            <person name="Watanabe A."/>
            <person name="Kamei K."/>
            <person name="Yaguchi T."/>
            <person name="Hagiwara D."/>
        </authorList>
    </citation>
    <scope>NUCLEOTIDE SEQUENCE [LARGE SCALE GENOMIC DNA]</scope>
    <source>
        <strain evidence="1 2">IFM 55266</strain>
    </source>
</reference>
<accession>A0A9P3BIF3</accession>
<comment type="caution">
    <text evidence="1">The sequence shown here is derived from an EMBL/GenBank/DDBJ whole genome shotgun (WGS) entry which is preliminary data.</text>
</comment>
<organism evidence="1 2">
    <name type="scientific">Aspergillus pseudoviridinutans</name>
    <dbReference type="NCBI Taxonomy" id="1517512"/>
    <lineage>
        <taxon>Eukaryota</taxon>
        <taxon>Fungi</taxon>
        <taxon>Dikarya</taxon>
        <taxon>Ascomycota</taxon>
        <taxon>Pezizomycotina</taxon>
        <taxon>Eurotiomycetes</taxon>
        <taxon>Eurotiomycetidae</taxon>
        <taxon>Eurotiales</taxon>
        <taxon>Aspergillaceae</taxon>
        <taxon>Aspergillus</taxon>
        <taxon>Aspergillus subgen. Fumigati</taxon>
    </lineage>
</organism>
<dbReference type="RefSeq" id="XP_043162611.1">
    <property type="nucleotide sequence ID" value="XM_043306676.1"/>
</dbReference>
<evidence type="ECO:0000313" key="2">
    <source>
        <dbReference type="Proteomes" id="UP001043456"/>
    </source>
</evidence>
<name>A0A9P3BIF3_9EURO</name>
<proteinExistence type="predicted"/>
<dbReference type="EMBL" id="BHVY01000009">
    <property type="protein sequence ID" value="GIJ91865.1"/>
    <property type="molecule type" value="Genomic_DNA"/>
</dbReference>
<dbReference type="AlphaFoldDB" id="A0A9P3BIF3"/>
<gene>
    <name evidence="1" type="ORF">Asppvi_010840</name>
</gene>